<dbReference type="SUPFAM" id="SSF52518">
    <property type="entry name" value="Thiamin diphosphate-binding fold (THDP-binding)"/>
    <property type="match status" value="1"/>
</dbReference>
<evidence type="ECO:0000256" key="3">
    <source>
        <dbReference type="ARBA" id="ARBA00023052"/>
    </source>
</evidence>
<dbReference type="PATRIC" id="fig|1502723.3.peg.1378"/>
<dbReference type="Proteomes" id="UP000032545">
    <property type="component" value="Unassembled WGS sequence"/>
</dbReference>
<keyword evidence="5" id="KW-0670">Pyruvate</keyword>
<gene>
    <name evidence="5" type="ORF">FF36_02347</name>
</gene>
<evidence type="ECO:0000256" key="2">
    <source>
        <dbReference type="ARBA" id="ARBA00023002"/>
    </source>
</evidence>
<organism evidence="5 6">
    <name type="scientific">Frankia torreyi</name>
    <dbReference type="NCBI Taxonomy" id="1856"/>
    <lineage>
        <taxon>Bacteria</taxon>
        <taxon>Bacillati</taxon>
        <taxon>Actinomycetota</taxon>
        <taxon>Actinomycetes</taxon>
        <taxon>Frankiales</taxon>
        <taxon>Frankiaceae</taxon>
        <taxon>Frankia</taxon>
    </lineage>
</organism>
<dbReference type="InterPro" id="IPR001017">
    <property type="entry name" value="DH_E1"/>
</dbReference>
<evidence type="ECO:0000256" key="1">
    <source>
        <dbReference type="ARBA" id="ARBA00001964"/>
    </source>
</evidence>
<evidence type="ECO:0000259" key="4">
    <source>
        <dbReference type="Pfam" id="PF00676"/>
    </source>
</evidence>
<proteinExistence type="predicted"/>
<dbReference type="InterPro" id="IPR029061">
    <property type="entry name" value="THDP-binding"/>
</dbReference>
<dbReference type="EMBL" id="JYFN01000014">
    <property type="protein sequence ID" value="KJE23389.1"/>
    <property type="molecule type" value="Genomic_DNA"/>
</dbReference>
<dbReference type="CDD" id="cd02000">
    <property type="entry name" value="TPP_E1_PDC_ADC_BCADC"/>
    <property type="match status" value="1"/>
</dbReference>
<feature type="domain" description="Dehydrogenase E1 component" evidence="4">
    <location>
        <begin position="31"/>
        <end position="322"/>
    </location>
</feature>
<comment type="cofactor">
    <cofactor evidence="1">
        <name>thiamine diphosphate</name>
        <dbReference type="ChEBI" id="CHEBI:58937"/>
    </cofactor>
</comment>
<dbReference type="GO" id="GO:0000287">
    <property type="term" value="F:magnesium ion binding"/>
    <property type="evidence" value="ECO:0007669"/>
    <property type="project" value="UniProtKB-ARBA"/>
</dbReference>
<comment type="caution">
    <text evidence="5">The sequence shown here is derived from an EMBL/GenBank/DDBJ whole genome shotgun (WGS) entry which is preliminary data.</text>
</comment>
<dbReference type="Gene3D" id="3.40.50.970">
    <property type="match status" value="1"/>
</dbReference>
<dbReference type="EC" id="1.2.4.1" evidence="5"/>
<name>A0A0D8BHE2_9ACTN</name>
<evidence type="ECO:0000313" key="6">
    <source>
        <dbReference type="Proteomes" id="UP000032545"/>
    </source>
</evidence>
<keyword evidence="6" id="KW-1185">Reference proteome</keyword>
<evidence type="ECO:0000313" key="5">
    <source>
        <dbReference type="EMBL" id="KJE23389.1"/>
    </source>
</evidence>
<accession>A0A0D8BHE2</accession>
<dbReference type="AlphaFoldDB" id="A0A0D8BHE2"/>
<dbReference type="PANTHER" id="PTHR11516">
    <property type="entry name" value="PYRUVATE DEHYDROGENASE E1 COMPONENT, ALPHA SUBUNIT BACTERIAL AND ORGANELLAR"/>
    <property type="match status" value="1"/>
</dbReference>
<dbReference type="RefSeq" id="WP_082121835.1">
    <property type="nucleotide sequence ID" value="NZ_JYFN01000014.1"/>
</dbReference>
<dbReference type="Pfam" id="PF00676">
    <property type="entry name" value="E1_dh"/>
    <property type="match status" value="1"/>
</dbReference>
<keyword evidence="2 5" id="KW-0560">Oxidoreductase</keyword>
<sequence>MSISAPPDSADAVDFSASPGIDVQLGLFRTATRIARFDEKYRSLMTSGAIGGMYYSPRGQEFAAASVAAHLRRDDYVVTTYRGLHDQIAKGVPLRELWAEYLGKAAGTCAGKGGPMHVTAPEYGLMVTTGVVGSGLPIANGLGLSAQLRGTDQVTVVNFGDGASNIGAFHESLNLASIWRLPVIFVCQNNQYAEYTPLREGTSVDRIAKRAAAYSVPGVTVDGNNPIELYNAAGAAVERARSGGGPTLLEAMTFRFCGHIMGDQQVYMPAEELRAAIAADPLVRFRAQLAVHVGEDELAAVERAAADEVADAWEFARTAELPAVSELTTDVYADTAQDGVTA</sequence>
<reference evidence="5 6" key="2">
    <citation type="journal article" date="2016" name="Genome Announc.">
        <title>Permanent Draft Genome Sequences for Two Variants of Frankia sp. Strain CpI1, the First Frankia Strain Isolated from Root Nodules of Comptonia peregrina.</title>
        <authorList>
            <person name="Oshone R."/>
            <person name="Hurst S.G.IV."/>
            <person name="Abebe-Akele F."/>
            <person name="Simpson S."/>
            <person name="Morris K."/>
            <person name="Thomas W.K."/>
            <person name="Tisa L.S."/>
        </authorList>
    </citation>
    <scope>NUCLEOTIDE SEQUENCE [LARGE SCALE GENOMIC DNA]</scope>
    <source>
        <strain evidence="6">CpI1-S</strain>
    </source>
</reference>
<dbReference type="GO" id="GO:0004739">
    <property type="term" value="F:pyruvate dehydrogenase (acetyl-transferring) activity"/>
    <property type="evidence" value="ECO:0007669"/>
    <property type="project" value="UniProtKB-EC"/>
</dbReference>
<dbReference type="GO" id="GO:0006086">
    <property type="term" value="P:pyruvate decarboxylation to acetyl-CoA"/>
    <property type="evidence" value="ECO:0007669"/>
    <property type="project" value="TreeGrafter"/>
</dbReference>
<reference evidence="6" key="1">
    <citation type="submission" date="2015-02" db="EMBL/GenBank/DDBJ databases">
        <title>Draft Genome of Frankia sp. CpI1-S.</title>
        <authorList>
            <person name="Oshone R.T."/>
            <person name="Ngom M."/>
            <person name="Ghodhbane-Gtari F."/>
            <person name="Gtari M."/>
            <person name="Morris K."/>
            <person name="Thomas K."/>
            <person name="Sen A."/>
            <person name="Tisa L.S."/>
        </authorList>
    </citation>
    <scope>NUCLEOTIDE SEQUENCE [LARGE SCALE GENOMIC DNA]</scope>
    <source>
        <strain evidence="6">CpI1-S</strain>
    </source>
</reference>
<keyword evidence="3" id="KW-0786">Thiamine pyrophosphate</keyword>
<protein>
    <submittedName>
        <fullName evidence="5">Pyruvate/2-oxoglutarate dehydrogenase complex, dehydrogenase component alpha subunit</fullName>
        <ecNumber evidence="5">1.2.4.1</ecNumber>
    </submittedName>
</protein>
<dbReference type="InterPro" id="IPR050642">
    <property type="entry name" value="PDH_E1_Alpha_Subunit"/>
</dbReference>
<dbReference type="PANTHER" id="PTHR11516:SF60">
    <property type="entry name" value="PYRUVATE DEHYDROGENASE E1 COMPONENT SUBUNIT ALPHA"/>
    <property type="match status" value="1"/>
</dbReference>